<proteinExistence type="inferred from homology"/>
<evidence type="ECO:0000256" key="3">
    <source>
        <dbReference type="ARBA" id="ARBA00023125"/>
    </source>
</evidence>
<keyword evidence="7" id="KW-1185">Reference proteome</keyword>
<keyword evidence="2" id="KW-0805">Transcription regulation</keyword>
<evidence type="ECO:0000256" key="1">
    <source>
        <dbReference type="ARBA" id="ARBA00009437"/>
    </source>
</evidence>
<dbReference type="Gene3D" id="3.40.190.10">
    <property type="entry name" value="Periplasmic binding protein-like II"/>
    <property type="match status" value="2"/>
</dbReference>
<keyword evidence="3" id="KW-0238">DNA-binding</keyword>
<reference evidence="6 7" key="1">
    <citation type="submission" date="2021-03" db="EMBL/GenBank/DDBJ databases">
        <title>Genome sequencing of Marinobacter sp. LPB0319.</title>
        <authorList>
            <person name="Kim J."/>
        </authorList>
    </citation>
    <scope>NUCLEOTIDE SEQUENCE [LARGE SCALE GENOMIC DNA]</scope>
    <source>
        <strain evidence="6 7">LPB0319</strain>
    </source>
</reference>
<dbReference type="SUPFAM" id="SSF53850">
    <property type="entry name" value="Periplasmic binding protein-like II"/>
    <property type="match status" value="1"/>
</dbReference>
<dbReference type="EMBL" id="CP071247">
    <property type="protein sequence ID" value="QSP93922.1"/>
    <property type="molecule type" value="Genomic_DNA"/>
</dbReference>
<accession>A0ABX7MNR6</accession>
<feature type="domain" description="HTH lysR-type" evidence="5">
    <location>
        <begin position="15"/>
        <end position="72"/>
    </location>
</feature>
<gene>
    <name evidence="6" type="ORF">LPB19_12035</name>
</gene>
<dbReference type="RefSeq" id="WP_206643144.1">
    <property type="nucleotide sequence ID" value="NZ_CP071247.1"/>
</dbReference>
<dbReference type="Pfam" id="PF03466">
    <property type="entry name" value="LysR_substrate"/>
    <property type="match status" value="1"/>
</dbReference>
<sequence length="311" mass="34436">MKKDLRVSLGQVGDYEIRLLKVFEAVVESGGFSAAESELSIGRSTISTHIANLEERLDLKLCRRGRGGFSLTEEGVEVYELMKGLFSAIEGFRAGVNALHVRLTGELRIIVSDAICMDPQSRLPDAIARFSDAAPEVNVLLDVKALNDIERMVLNDEADIGLIPFHRQLSGLNYSSLYADHFHLYCSRTHPLYDAEPSDDLQDKVLASKVVHAGIHTSPEVGSQLADMNKAAISYFYEARLAMILSGAYVGFMPDAYVESQVATGELKPLIPEIKHYSLEIAAITRTHGRANRPRDLFLQMLNQLTQTDLN</sequence>
<dbReference type="CDD" id="cd05466">
    <property type="entry name" value="PBP2_LTTR_substrate"/>
    <property type="match status" value="1"/>
</dbReference>
<evidence type="ECO:0000313" key="7">
    <source>
        <dbReference type="Proteomes" id="UP000663555"/>
    </source>
</evidence>
<dbReference type="InterPro" id="IPR005119">
    <property type="entry name" value="LysR_subst-bd"/>
</dbReference>
<comment type="similarity">
    <text evidence="1">Belongs to the LysR transcriptional regulatory family.</text>
</comment>
<evidence type="ECO:0000256" key="2">
    <source>
        <dbReference type="ARBA" id="ARBA00023015"/>
    </source>
</evidence>
<evidence type="ECO:0000259" key="5">
    <source>
        <dbReference type="PROSITE" id="PS50931"/>
    </source>
</evidence>
<dbReference type="SUPFAM" id="SSF46785">
    <property type="entry name" value="Winged helix' DNA-binding domain"/>
    <property type="match status" value="1"/>
</dbReference>
<dbReference type="PANTHER" id="PTHR30126:SF98">
    <property type="entry name" value="HTH-TYPE TRANSCRIPTIONAL ACTIVATOR BAUR"/>
    <property type="match status" value="1"/>
</dbReference>
<organism evidence="6 7">
    <name type="scientific">Marinobacter salinisoli</name>
    <dbReference type="NCBI Taxonomy" id="2769486"/>
    <lineage>
        <taxon>Bacteria</taxon>
        <taxon>Pseudomonadati</taxon>
        <taxon>Pseudomonadota</taxon>
        <taxon>Gammaproteobacteria</taxon>
        <taxon>Pseudomonadales</taxon>
        <taxon>Marinobacteraceae</taxon>
        <taxon>Marinobacter</taxon>
    </lineage>
</organism>
<dbReference type="InterPro" id="IPR000847">
    <property type="entry name" value="LysR_HTH_N"/>
</dbReference>
<name>A0ABX7MNR6_9GAMM</name>
<dbReference type="PANTHER" id="PTHR30126">
    <property type="entry name" value="HTH-TYPE TRANSCRIPTIONAL REGULATOR"/>
    <property type="match status" value="1"/>
</dbReference>
<protein>
    <submittedName>
        <fullName evidence="6">LysR family transcriptional regulator</fullName>
    </submittedName>
</protein>
<evidence type="ECO:0000256" key="4">
    <source>
        <dbReference type="ARBA" id="ARBA00023163"/>
    </source>
</evidence>
<dbReference type="InterPro" id="IPR036388">
    <property type="entry name" value="WH-like_DNA-bd_sf"/>
</dbReference>
<keyword evidence="4" id="KW-0804">Transcription</keyword>
<evidence type="ECO:0000313" key="6">
    <source>
        <dbReference type="EMBL" id="QSP93922.1"/>
    </source>
</evidence>
<dbReference type="Gene3D" id="1.10.10.10">
    <property type="entry name" value="Winged helix-like DNA-binding domain superfamily/Winged helix DNA-binding domain"/>
    <property type="match status" value="1"/>
</dbReference>
<dbReference type="Proteomes" id="UP000663555">
    <property type="component" value="Chromosome"/>
</dbReference>
<dbReference type="Pfam" id="PF00126">
    <property type="entry name" value="HTH_1"/>
    <property type="match status" value="1"/>
</dbReference>
<dbReference type="InterPro" id="IPR036390">
    <property type="entry name" value="WH_DNA-bd_sf"/>
</dbReference>
<dbReference type="PROSITE" id="PS50931">
    <property type="entry name" value="HTH_LYSR"/>
    <property type="match status" value="1"/>
</dbReference>